<organism evidence="1 3">
    <name type="scientific">Clostridium symbiosum</name>
    <name type="common">Bacteroides symbiosus</name>
    <dbReference type="NCBI Taxonomy" id="1512"/>
    <lineage>
        <taxon>Bacteria</taxon>
        <taxon>Bacillati</taxon>
        <taxon>Bacillota</taxon>
        <taxon>Clostridia</taxon>
        <taxon>Lachnospirales</taxon>
        <taxon>Lachnospiraceae</taxon>
        <taxon>Otoolea</taxon>
    </lineage>
</organism>
<dbReference type="Proteomes" id="UP001203136">
    <property type="component" value="Unassembled WGS sequence"/>
</dbReference>
<name>A0AAW5F1V6_CLOSY</name>
<evidence type="ECO:0000313" key="2">
    <source>
        <dbReference type="EMBL" id="MDB2002546.1"/>
    </source>
</evidence>
<dbReference type="Proteomes" id="UP001300871">
    <property type="component" value="Unassembled WGS sequence"/>
</dbReference>
<sequence length="184" mass="22012">MKLWNAVRHFRTITKHKQMVMENCFKVGLYKQGLLHDLSKYSWEEFRIGVKYYQGDRSPNAAEKEEKGYSVAWLHHKGRNKHHFEYWIDFAPDKSAGLIGNEMPLKYLVEMVMDRIAASKVYKGDAYTDACPWEYYARGQDYAVMHKKTRAQLEKLLLMLKDEGEEKTFAYIRKLLRHRSRRQR</sequence>
<reference evidence="2" key="2">
    <citation type="submission" date="2023-01" db="EMBL/GenBank/DDBJ databases">
        <title>Human gut microbiome strain richness.</title>
        <authorList>
            <person name="Chen-Liaw A."/>
        </authorList>
    </citation>
    <scope>NUCLEOTIDE SEQUENCE</scope>
    <source>
        <strain evidence="2">B1_m1001713B170214d0_201011</strain>
    </source>
</reference>
<dbReference type="EMBL" id="JAQLGM010000078">
    <property type="protein sequence ID" value="MDB2002546.1"/>
    <property type="molecule type" value="Genomic_DNA"/>
</dbReference>
<dbReference type="InterPro" id="IPR043721">
    <property type="entry name" value="DUF5662"/>
</dbReference>
<dbReference type="Pfam" id="PF18907">
    <property type="entry name" value="DUF5662"/>
    <property type="match status" value="1"/>
</dbReference>
<reference evidence="1" key="1">
    <citation type="journal article" date="2022" name="Cell Host Microbe">
        <title>Colonization of the live biotherapeutic product VE303 and modulation of the microbiota and metabolites in healthy volunteers.</title>
        <authorList>
            <person name="Dsouza M."/>
            <person name="Menon R."/>
            <person name="Crossette E."/>
            <person name="Bhattarai S.K."/>
            <person name="Schneider J."/>
            <person name="Kim Y.G."/>
            <person name="Reddy S."/>
            <person name="Caballero S."/>
            <person name="Felix C."/>
            <person name="Cornacchione L."/>
            <person name="Hendrickson J."/>
            <person name="Watson A.R."/>
            <person name="Minot S.S."/>
            <person name="Greenfield N."/>
            <person name="Schopf L."/>
            <person name="Szabady R."/>
            <person name="Patarroyo J."/>
            <person name="Smith W."/>
            <person name="Harrison P."/>
            <person name="Kuijper E.J."/>
            <person name="Kelly C.P."/>
            <person name="Olle B."/>
            <person name="Bobilev D."/>
            <person name="Silber J.L."/>
            <person name="Bucci V."/>
            <person name="Roberts B."/>
            <person name="Faith J."/>
            <person name="Norman J.M."/>
        </authorList>
    </citation>
    <scope>NUCLEOTIDE SEQUENCE</scope>
    <source>
        <strain evidence="1">VE303-04</strain>
    </source>
</reference>
<protein>
    <submittedName>
        <fullName evidence="1">DUF5662 family protein</fullName>
    </submittedName>
</protein>
<proteinExistence type="predicted"/>
<dbReference type="RefSeq" id="WP_003503474.1">
    <property type="nucleotide sequence ID" value="NZ_BAABZD010000001.1"/>
</dbReference>
<dbReference type="EMBL" id="JAINVB010000001">
    <property type="protein sequence ID" value="MCK0085423.1"/>
    <property type="molecule type" value="Genomic_DNA"/>
</dbReference>
<evidence type="ECO:0000313" key="3">
    <source>
        <dbReference type="Proteomes" id="UP001203136"/>
    </source>
</evidence>
<dbReference type="AlphaFoldDB" id="A0AAW5F1V6"/>
<gene>
    <name evidence="1" type="ORF">K5I21_05975</name>
    <name evidence="2" type="ORF">PM006_20300</name>
</gene>
<evidence type="ECO:0000313" key="1">
    <source>
        <dbReference type="EMBL" id="MCK0085423.1"/>
    </source>
</evidence>
<accession>A0AAW5F1V6</accession>
<dbReference type="GeneID" id="61833935"/>
<comment type="caution">
    <text evidence="1">The sequence shown here is derived from an EMBL/GenBank/DDBJ whole genome shotgun (WGS) entry which is preliminary data.</text>
</comment>